<comment type="caution">
    <text evidence="1">The sequence shown here is derived from an EMBL/GenBank/DDBJ whole genome shotgun (WGS) entry which is preliminary data.</text>
</comment>
<dbReference type="EMBL" id="QNUK01000040">
    <property type="protein sequence ID" value="KAF5905712.1"/>
    <property type="molecule type" value="Genomic_DNA"/>
</dbReference>
<keyword evidence="2" id="KW-1185">Reference proteome</keyword>
<dbReference type="Proteomes" id="UP000727407">
    <property type="component" value="Unassembled WGS sequence"/>
</dbReference>
<reference evidence="1" key="1">
    <citation type="submission" date="2020-07" db="EMBL/GenBank/DDBJ databases">
        <title>Clarias magur genome sequencing, assembly and annotation.</title>
        <authorList>
            <person name="Kushwaha B."/>
            <person name="Kumar R."/>
            <person name="Das P."/>
            <person name="Joshi C.G."/>
            <person name="Kumar D."/>
            <person name="Nagpure N.S."/>
            <person name="Pandey M."/>
            <person name="Agarwal S."/>
            <person name="Srivastava S."/>
            <person name="Singh M."/>
            <person name="Sahoo L."/>
            <person name="Jayasankar P."/>
            <person name="Meher P.K."/>
            <person name="Koringa P.G."/>
            <person name="Iquebal M.A."/>
            <person name="Das S.P."/>
            <person name="Bit A."/>
            <person name="Patnaik S."/>
            <person name="Patel N."/>
            <person name="Shah T.M."/>
            <person name="Hinsu A."/>
            <person name="Jena J.K."/>
        </authorList>
    </citation>
    <scope>NUCLEOTIDE SEQUENCE</scope>
    <source>
        <strain evidence="1">CIFAMagur01</strain>
        <tissue evidence="1">Testis</tissue>
    </source>
</reference>
<name>A0A8J4URW1_CLAMG</name>
<accession>A0A8J4URW1</accession>
<evidence type="ECO:0000313" key="2">
    <source>
        <dbReference type="Proteomes" id="UP000727407"/>
    </source>
</evidence>
<gene>
    <name evidence="1" type="ORF">DAT39_004531</name>
</gene>
<protein>
    <submittedName>
        <fullName evidence="1">Uncharacterized protein</fullName>
    </submittedName>
</protein>
<proteinExistence type="predicted"/>
<sequence>MRGRSLIQHSCPPRPAVSQVQSICLAKSRCDSEVNWSRLTASLMRFPDKISSWRSWCGSSSLPEPSSPFRFHAEKWSHS</sequence>
<organism evidence="1 2">
    <name type="scientific">Clarias magur</name>
    <name type="common">Asian catfish</name>
    <name type="synonym">Macropteronotus magur</name>
    <dbReference type="NCBI Taxonomy" id="1594786"/>
    <lineage>
        <taxon>Eukaryota</taxon>
        <taxon>Metazoa</taxon>
        <taxon>Chordata</taxon>
        <taxon>Craniata</taxon>
        <taxon>Vertebrata</taxon>
        <taxon>Euteleostomi</taxon>
        <taxon>Actinopterygii</taxon>
        <taxon>Neopterygii</taxon>
        <taxon>Teleostei</taxon>
        <taxon>Ostariophysi</taxon>
        <taxon>Siluriformes</taxon>
        <taxon>Clariidae</taxon>
        <taxon>Clarias</taxon>
    </lineage>
</organism>
<evidence type="ECO:0000313" key="1">
    <source>
        <dbReference type="EMBL" id="KAF5905712.1"/>
    </source>
</evidence>
<dbReference type="AlphaFoldDB" id="A0A8J4URW1"/>